<organism evidence="8 9">
    <name type="scientific">Parabacteroides johnsonii</name>
    <dbReference type="NCBI Taxonomy" id="387661"/>
    <lineage>
        <taxon>Bacteria</taxon>
        <taxon>Pseudomonadati</taxon>
        <taxon>Bacteroidota</taxon>
        <taxon>Bacteroidia</taxon>
        <taxon>Bacteroidales</taxon>
        <taxon>Tannerellaceae</taxon>
        <taxon>Parabacteroides</taxon>
    </lineage>
</organism>
<feature type="domain" description="Major facilitator superfamily (MFS) profile" evidence="7">
    <location>
        <begin position="12"/>
        <end position="405"/>
    </location>
</feature>
<dbReference type="InterPro" id="IPR036259">
    <property type="entry name" value="MFS_trans_sf"/>
</dbReference>
<dbReference type="PANTHER" id="PTHR43124:SF3">
    <property type="entry name" value="CHLORAMPHENICOL EFFLUX PUMP RV0191"/>
    <property type="match status" value="1"/>
</dbReference>
<gene>
    <name evidence="8" type="ORF">B5F96_09430</name>
</gene>
<dbReference type="PANTHER" id="PTHR43124">
    <property type="entry name" value="PURINE EFFLUX PUMP PBUE"/>
    <property type="match status" value="1"/>
</dbReference>
<feature type="transmembrane region" description="Helical" evidence="6">
    <location>
        <begin position="46"/>
        <end position="65"/>
    </location>
</feature>
<evidence type="ECO:0000256" key="6">
    <source>
        <dbReference type="SAM" id="Phobius"/>
    </source>
</evidence>
<dbReference type="PROSITE" id="PS50850">
    <property type="entry name" value="MFS"/>
    <property type="match status" value="1"/>
</dbReference>
<reference evidence="9" key="1">
    <citation type="submission" date="2017-04" db="EMBL/GenBank/DDBJ databases">
        <title>Function of individual gut microbiota members based on whole genome sequencing of pure cultures obtained from chicken caecum.</title>
        <authorList>
            <person name="Medvecky M."/>
            <person name="Cejkova D."/>
            <person name="Polansky O."/>
            <person name="Karasova D."/>
            <person name="Kubasova T."/>
            <person name="Cizek A."/>
            <person name="Rychlik I."/>
        </authorList>
    </citation>
    <scope>NUCLEOTIDE SEQUENCE [LARGE SCALE GENOMIC DNA]</scope>
    <source>
        <strain evidence="9">An42</strain>
    </source>
</reference>
<evidence type="ECO:0000256" key="3">
    <source>
        <dbReference type="ARBA" id="ARBA00022692"/>
    </source>
</evidence>
<dbReference type="GO" id="GO:0022857">
    <property type="term" value="F:transmembrane transporter activity"/>
    <property type="evidence" value="ECO:0007669"/>
    <property type="project" value="InterPro"/>
</dbReference>
<dbReference type="Proteomes" id="UP000195975">
    <property type="component" value="Unassembled WGS sequence"/>
</dbReference>
<dbReference type="SUPFAM" id="SSF103473">
    <property type="entry name" value="MFS general substrate transporter"/>
    <property type="match status" value="1"/>
</dbReference>
<dbReference type="Pfam" id="PF07690">
    <property type="entry name" value="MFS_1"/>
    <property type="match status" value="1"/>
</dbReference>
<dbReference type="InterPro" id="IPR020846">
    <property type="entry name" value="MFS_dom"/>
</dbReference>
<sequence>MKRLRITYKWELIIMLWIAYFLNQGDRQIFNVVIPLIKEDLHLTDVQLGLVASVFTIVYGCLVPFGGYMGDFLKRKWIILISILIFSIGTLCTGFSGGVISLIVLRGITTGGGEAFYYPAATSLISQYHHKTRAMAMSIHQTSLYVGIVASGFIAAYIGEHFGWRMSFFTFGLGGLLLCIYLFFRMEDTPQEVKEEERYSIGYVIKEIFKKKTVWMLCLAFGGMCFVNIGYVTWMSTYYHEKYHLSLSTAGFTSMFFHFAAALFGVLIGGKLSDKYAQKRKTVRLETELVGLLLGAPFIFFMGYTSNLYVSYVMLALFGFFRGIYDSNLYAALFDVIAPDLRASSVGVMTAFAFIVGALAPLLLGYLKTDYGLSFGISFLSIFYLLGALAVFVAIKFFFLKEFYEETDS</sequence>
<dbReference type="PIRSF" id="PIRSF002808">
    <property type="entry name" value="Hexose_phosphate_transp"/>
    <property type="match status" value="1"/>
</dbReference>
<feature type="transmembrane region" description="Helical" evidence="6">
    <location>
        <begin position="289"/>
        <end position="306"/>
    </location>
</feature>
<dbReference type="AlphaFoldDB" id="A0A9Q5SRL1"/>
<feature type="transmembrane region" description="Helical" evidence="6">
    <location>
        <begin position="164"/>
        <end position="184"/>
    </location>
</feature>
<accession>A0A9Q5SRL1</accession>
<evidence type="ECO:0000256" key="4">
    <source>
        <dbReference type="ARBA" id="ARBA00022989"/>
    </source>
</evidence>
<dbReference type="InterPro" id="IPR000849">
    <property type="entry name" value="Sugar_P_transporter"/>
</dbReference>
<feature type="transmembrane region" description="Helical" evidence="6">
    <location>
        <begin position="77"/>
        <end position="103"/>
    </location>
</feature>
<feature type="transmembrane region" description="Helical" evidence="6">
    <location>
        <begin position="373"/>
        <end position="399"/>
    </location>
</feature>
<evidence type="ECO:0000313" key="8">
    <source>
        <dbReference type="EMBL" id="OUO05249.1"/>
    </source>
</evidence>
<name>A0A9Q5SRL1_9BACT</name>
<keyword evidence="2" id="KW-1003">Cell membrane</keyword>
<dbReference type="GO" id="GO:0005886">
    <property type="term" value="C:plasma membrane"/>
    <property type="evidence" value="ECO:0007669"/>
    <property type="project" value="UniProtKB-SubCell"/>
</dbReference>
<evidence type="ECO:0000259" key="7">
    <source>
        <dbReference type="PROSITE" id="PS50850"/>
    </source>
</evidence>
<feature type="transmembrane region" description="Helical" evidence="6">
    <location>
        <begin position="214"/>
        <end position="234"/>
    </location>
</feature>
<evidence type="ECO:0000256" key="5">
    <source>
        <dbReference type="ARBA" id="ARBA00023136"/>
    </source>
</evidence>
<dbReference type="Gene3D" id="1.20.1250.20">
    <property type="entry name" value="MFS general substrate transporter like domains"/>
    <property type="match status" value="2"/>
</dbReference>
<feature type="transmembrane region" description="Helical" evidence="6">
    <location>
        <begin position="142"/>
        <end position="158"/>
    </location>
</feature>
<proteinExistence type="predicted"/>
<dbReference type="RefSeq" id="WP_021862905.1">
    <property type="nucleotide sequence ID" value="NZ_CAJLBM010000022.1"/>
</dbReference>
<comment type="subcellular location">
    <subcellularLocation>
        <location evidence="1">Cell membrane</location>
        <topology evidence="1">Multi-pass membrane protein</topology>
    </subcellularLocation>
</comment>
<evidence type="ECO:0000256" key="2">
    <source>
        <dbReference type="ARBA" id="ARBA00022475"/>
    </source>
</evidence>
<keyword evidence="5 6" id="KW-0472">Membrane</keyword>
<keyword evidence="4 6" id="KW-1133">Transmembrane helix</keyword>
<feature type="transmembrane region" description="Helical" evidence="6">
    <location>
        <begin position="346"/>
        <end position="367"/>
    </location>
</feature>
<feature type="transmembrane region" description="Helical" evidence="6">
    <location>
        <begin position="246"/>
        <end position="268"/>
    </location>
</feature>
<keyword evidence="3 6" id="KW-0812">Transmembrane</keyword>
<dbReference type="EMBL" id="NFIJ01000008">
    <property type="protein sequence ID" value="OUO05249.1"/>
    <property type="molecule type" value="Genomic_DNA"/>
</dbReference>
<dbReference type="InterPro" id="IPR050189">
    <property type="entry name" value="MFS_Efflux_Transporters"/>
</dbReference>
<evidence type="ECO:0000256" key="1">
    <source>
        <dbReference type="ARBA" id="ARBA00004651"/>
    </source>
</evidence>
<evidence type="ECO:0000313" key="9">
    <source>
        <dbReference type="Proteomes" id="UP000195975"/>
    </source>
</evidence>
<protein>
    <submittedName>
        <fullName evidence="8">MFS transporter</fullName>
    </submittedName>
</protein>
<comment type="caution">
    <text evidence="8">The sequence shown here is derived from an EMBL/GenBank/DDBJ whole genome shotgun (WGS) entry which is preliminary data.</text>
</comment>
<dbReference type="InterPro" id="IPR011701">
    <property type="entry name" value="MFS"/>
</dbReference>